<comment type="caution">
    <text evidence="4">The sequence shown here is derived from an EMBL/GenBank/DDBJ whole genome shotgun (WGS) entry which is preliminary data.</text>
</comment>
<feature type="region of interest" description="Disordered" evidence="1">
    <location>
        <begin position="1"/>
        <end position="23"/>
    </location>
</feature>
<feature type="domain" description="DUF58" evidence="3">
    <location>
        <begin position="235"/>
        <end position="280"/>
    </location>
</feature>
<feature type="compositionally biased region" description="Basic and acidic residues" evidence="1">
    <location>
        <begin position="9"/>
        <end position="22"/>
    </location>
</feature>
<evidence type="ECO:0000313" key="4">
    <source>
        <dbReference type="EMBL" id="KAA0977534.1"/>
    </source>
</evidence>
<evidence type="ECO:0000256" key="1">
    <source>
        <dbReference type="SAM" id="MobiDB-lite"/>
    </source>
</evidence>
<keyword evidence="2" id="KW-0812">Transmembrane</keyword>
<dbReference type="OrthoDB" id="9812729at2"/>
<dbReference type="AlphaFoldDB" id="A0A5B0EEP2"/>
<dbReference type="PANTHER" id="PTHR34351:SF1">
    <property type="entry name" value="SLR1927 PROTEIN"/>
    <property type="match status" value="1"/>
</dbReference>
<dbReference type="RefSeq" id="WP_149619211.1">
    <property type="nucleotide sequence ID" value="NZ_VOBL01000006.1"/>
</dbReference>
<dbReference type="InterPro" id="IPR002881">
    <property type="entry name" value="DUF58"/>
</dbReference>
<feature type="transmembrane region" description="Helical" evidence="2">
    <location>
        <begin position="64"/>
        <end position="84"/>
    </location>
</feature>
<dbReference type="Proteomes" id="UP000323856">
    <property type="component" value="Unassembled WGS sequence"/>
</dbReference>
<reference evidence="4 5" key="1">
    <citation type="submission" date="2019-07" db="EMBL/GenBank/DDBJ databases">
        <title>Analysis of the biochemical properties, biological activity and biotechnological potential of siderophores and biosurfactants produced by Antarctic psychrotolerant bacteria.</title>
        <authorList>
            <person name="Styczynski M."/>
            <person name="Krucon T."/>
            <person name="Decewicz P."/>
            <person name="Dziewit L."/>
        </authorList>
    </citation>
    <scope>NUCLEOTIDE SEQUENCE [LARGE SCALE GENOMIC DNA]</scope>
    <source>
        <strain evidence="4 5">ANT_H27</strain>
    </source>
</reference>
<gene>
    <name evidence="4" type="ORF">FQ154_07355</name>
</gene>
<dbReference type="Pfam" id="PF01882">
    <property type="entry name" value="DUF58"/>
    <property type="match status" value="1"/>
</dbReference>
<name>A0A5B0EEP2_9MICC</name>
<organism evidence="4 5">
    <name type="scientific">Paeniglutamicibacter gangotriensis</name>
    <dbReference type="NCBI Taxonomy" id="254787"/>
    <lineage>
        <taxon>Bacteria</taxon>
        <taxon>Bacillati</taxon>
        <taxon>Actinomycetota</taxon>
        <taxon>Actinomycetes</taxon>
        <taxon>Micrococcales</taxon>
        <taxon>Micrococcaceae</taxon>
        <taxon>Paeniglutamicibacter</taxon>
    </lineage>
</organism>
<dbReference type="PANTHER" id="PTHR34351">
    <property type="entry name" value="SLR1927 PROTEIN-RELATED"/>
    <property type="match status" value="1"/>
</dbReference>
<accession>A0A5B0EEP2</accession>
<evidence type="ECO:0000256" key="2">
    <source>
        <dbReference type="SAM" id="Phobius"/>
    </source>
</evidence>
<keyword evidence="2" id="KW-0472">Membrane</keyword>
<evidence type="ECO:0000259" key="3">
    <source>
        <dbReference type="Pfam" id="PF01882"/>
    </source>
</evidence>
<evidence type="ECO:0000313" key="5">
    <source>
        <dbReference type="Proteomes" id="UP000323856"/>
    </source>
</evidence>
<dbReference type="EMBL" id="VOBL01000006">
    <property type="protein sequence ID" value="KAA0977534.1"/>
    <property type="molecule type" value="Genomic_DNA"/>
</dbReference>
<protein>
    <submittedName>
        <fullName evidence="4">DUF58 domain-containing protein</fullName>
    </submittedName>
</protein>
<proteinExistence type="predicted"/>
<keyword evidence="2" id="KW-1133">Transmembrane helix</keyword>
<feature type="transmembrane region" description="Helical" evidence="2">
    <location>
        <begin position="38"/>
        <end position="58"/>
    </location>
</feature>
<sequence length="474" mass="51360">MSSESAETNEFRESPSHTRWVTDDQPTTLREKVHLGFLTARGWGLFSAGVLALVLAFLMGRRELLAISLFLILTPLLAAFLLRFGNSALRITRSFNPQQATTGSSVRVRLHISSAGRGPATIQLSDTLPEDFGPGPEFFYPSRTATQGTEGNESWYEYRLRPAMRGIYAIGPVRARVSDVFGLAARPATVNSASALLAVPVCEDLDPLGIPGEHGAHGQASSNRRLTPDSFEVMTREYHPGDTVRRIHWPATAKKGSLMVRQEDYRATPRAVLVLDRSRAAFLGQGVGSEPVLSIPQFTAPAGESSRSFEWGLHAALGIGAFLANTGFGINLIDHRGKAINGISASGTEDAAELFTGPHARTRMQQALAALSLEDAVDPRQARTTATLATSLKERMRERGDRLVLILGEVTESQADTWLEVVGVRSKVTVLCVANHEKRLAPVIARFRQAGWAAVAVNPKASLAHAWADLGRQS</sequence>